<evidence type="ECO:0000313" key="3">
    <source>
        <dbReference type="Proteomes" id="UP000095038"/>
    </source>
</evidence>
<dbReference type="GeneID" id="30967779"/>
<dbReference type="RefSeq" id="XP_020044524.1">
    <property type="nucleotide sequence ID" value="XM_020194143.1"/>
</dbReference>
<sequence length="219" mass="24577">MKKYNTAAVQFRNPFSNHSNNKNNSNTHSNNNNYNHNHNHTNSLNSITTSNYYSNYNPSTPPSTPNQFTPLAPSDFLEYGAIDSNNTILDGLDDKNYYKDILKENNINLPNSLLDFNTSSALNPKPIIPTPDNIVVSSSSCNTSFADQIKNQNQNQVSESKYPLNKSFAPSNNKTLLNPIIFEENRNHNLFPNSISPNTSVPYFYGLMGSRNCKIDSSK</sequence>
<dbReference type="InParanoid" id="A0A1D2V9P5"/>
<proteinExistence type="predicted"/>
<evidence type="ECO:0000256" key="1">
    <source>
        <dbReference type="SAM" id="MobiDB-lite"/>
    </source>
</evidence>
<feature type="region of interest" description="Disordered" evidence="1">
    <location>
        <begin position="1"/>
        <end position="66"/>
    </location>
</feature>
<keyword evidence="3" id="KW-1185">Reference proteome</keyword>
<reference evidence="3" key="1">
    <citation type="submission" date="2016-05" db="EMBL/GenBank/DDBJ databases">
        <title>Comparative genomics of biotechnologically important yeasts.</title>
        <authorList>
            <consortium name="DOE Joint Genome Institute"/>
            <person name="Riley R."/>
            <person name="Haridas S."/>
            <person name="Wolfe K.H."/>
            <person name="Lopes M.R."/>
            <person name="Hittinger C.T."/>
            <person name="Goker M."/>
            <person name="Salamov A."/>
            <person name="Wisecaver J."/>
            <person name="Long T.M."/>
            <person name="Aerts A.L."/>
            <person name="Barry K."/>
            <person name="Choi C."/>
            <person name="Clum A."/>
            <person name="Coughlan A.Y."/>
            <person name="Deshpande S."/>
            <person name="Douglass A.P."/>
            <person name="Hanson S.J."/>
            <person name="Klenk H.-P."/>
            <person name="Labutti K."/>
            <person name="Lapidus A."/>
            <person name="Lindquist E."/>
            <person name="Lipzen A."/>
            <person name="Meier-Kolthoff J.P."/>
            <person name="Ohm R.A."/>
            <person name="Otillar R.P."/>
            <person name="Pangilinan J."/>
            <person name="Peng Y."/>
            <person name="Rokas A."/>
            <person name="Rosa C.A."/>
            <person name="Scheuner C."/>
            <person name="Sibirny A.A."/>
            <person name="Slot J.C."/>
            <person name="Stielow J.B."/>
            <person name="Sun H."/>
            <person name="Kurtzman C.P."/>
            <person name="Blackwell M."/>
            <person name="Grigoriev I.V."/>
            <person name="Jeffries T.W."/>
        </authorList>
    </citation>
    <scope>NUCLEOTIDE SEQUENCE [LARGE SCALE GENOMIC DNA]</scope>
    <source>
        <strain evidence="3">DSM 1968</strain>
    </source>
</reference>
<accession>A0A1D2V9P5</accession>
<organism evidence="2 3">
    <name type="scientific">Ascoidea rubescens DSM 1968</name>
    <dbReference type="NCBI Taxonomy" id="1344418"/>
    <lineage>
        <taxon>Eukaryota</taxon>
        <taxon>Fungi</taxon>
        <taxon>Dikarya</taxon>
        <taxon>Ascomycota</taxon>
        <taxon>Saccharomycotina</taxon>
        <taxon>Saccharomycetes</taxon>
        <taxon>Ascoideaceae</taxon>
        <taxon>Ascoidea</taxon>
    </lineage>
</organism>
<dbReference type="AlphaFoldDB" id="A0A1D2V9P5"/>
<feature type="compositionally biased region" description="Low complexity" evidence="1">
    <location>
        <begin position="13"/>
        <end position="58"/>
    </location>
</feature>
<dbReference type="EMBL" id="KV454494">
    <property type="protein sequence ID" value="ODV58217.1"/>
    <property type="molecule type" value="Genomic_DNA"/>
</dbReference>
<evidence type="ECO:0000313" key="2">
    <source>
        <dbReference type="EMBL" id="ODV58217.1"/>
    </source>
</evidence>
<dbReference type="Proteomes" id="UP000095038">
    <property type="component" value="Unassembled WGS sequence"/>
</dbReference>
<gene>
    <name evidence="2" type="ORF">ASCRUDRAFT_78125</name>
</gene>
<name>A0A1D2V9P5_9ASCO</name>
<protein>
    <submittedName>
        <fullName evidence="2">Uncharacterized protein</fullName>
    </submittedName>
</protein>